<protein>
    <submittedName>
        <fullName evidence="4">Eef-2</fullName>
    </submittedName>
</protein>
<proteinExistence type="predicted"/>
<dbReference type="Gene3D" id="2.40.30.10">
    <property type="entry name" value="Translation factors"/>
    <property type="match status" value="1"/>
</dbReference>
<comment type="caution">
    <text evidence="4">The sequence shown here is derived from an EMBL/GenBank/DDBJ whole genome shotgun (WGS) entry which is preliminary data.</text>
</comment>
<evidence type="ECO:0000256" key="2">
    <source>
        <dbReference type="ARBA" id="ARBA00022768"/>
    </source>
</evidence>
<dbReference type="InterPro" id="IPR027417">
    <property type="entry name" value="P-loop_NTPase"/>
</dbReference>
<dbReference type="PANTHER" id="PTHR42908">
    <property type="entry name" value="TRANSLATION ELONGATION FACTOR-RELATED"/>
    <property type="match status" value="1"/>
</dbReference>
<dbReference type="GO" id="GO:0003924">
    <property type="term" value="F:GTPase activity"/>
    <property type="evidence" value="ECO:0007669"/>
    <property type="project" value="TreeGrafter"/>
</dbReference>
<dbReference type="GO" id="GO:0043022">
    <property type="term" value="F:ribosome binding"/>
    <property type="evidence" value="ECO:0007669"/>
    <property type="project" value="TreeGrafter"/>
</dbReference>
<name>A0A7J7K314_BUGNE</name>
<dbReference type="PANTHER" id="PTHR42908:SF10">
    <property type="entry name" value="EUKARYOTIC TRANSLATION ELONGATION FACTOR 2"/>
    <property type="match status" value="1"/>
</dbReference>
<dbReference type="InterPro" id="IPR009000">
    <property type="entry name" value="Transl_B-barrel_sf"/>
</dbReference>
<dbReference type="Proteomes" id="UP000593567">
    <property type="component" value="Unassembled WGS sequence"/>
</dbReference>
<dbReference type="GO" id="GO:0003746">
    <property type="term" value="F:translation elongation factor activity"/>
    <property type="evidence" value="ECO:0007669"/>
    <property type="project" value="UniProtKB-KW"/>
</dbReference>
<keyword evidence="3" id="KW-0648">Protein biosynthesis</keyword>
<dbReference type="SUPFAM" id="SSF50447">
    <property type="entry name" value="Translation proteins"/>
    <property type="match status" value="1"/>
</dbReference>
<dbReference type="OrthoDB" id="364892at2759"/>
<sequence length="159" mass="17978">MLAMSWFKVFSTTMEGTKEDAHKLIEKMGVKLTGDDKDLIGKPLMKLVMRKWLPAGDAMLQMITMYLPSPVTSQKYRIELLYEGPNDDEIAVSMKTCNPKGPVMMYVSKMVPTSDKGRFYAFGRVFSGTIATGQKCRIMGPNYVPGKKKIFMKRVFKGK</sequence>
<keyword evidence="5" id="KW-1185">Reference proteome</keyword>
<dbReference type="EMBL" id="VXIV02001463">
    <property type="protein sequence ID" value="KAF6033019.1"/>
    <property type="molecule type" value="Genomic_DNA"/>
</dbReference>
<keyword evidence="2" id="KW-0251">Elongation factor</keyword>
<dbReference type="GO" id="GO:0005829">
    <property type="term" value="C:cytosol"/>
    <property type="evidence" value="ECO:0007669"/>
    <property type="project" value="TreeGrafter"/>
</dbReference>
<dbReference type="SUPFAM" id="SSF52540">
    <property type="entry name" value="P-loop containing nucleoside triphosphate hydrolases"/>
    <property type="match status" value="1"/>
</dbReference>
<gene>
    <name evidence="4" type="ORF">EB796_008674</name>
</gene>
<reference evidence="4" key="1">
    <citation type="submission" date="2020-06" db="EMBL/GenBank/DDBJ databases">
        <title>Draft genome of Bugula neritina, a colonial animal packing powerful symbionts and potential medicines.</title>
        <authorList>
            <person name="Rayko M."/>
        </authorList>
    </citation>
    <scope>NUCLEOTIDE SEQUENCE [LARGE SCALE GENOMIC DNA]</scope>
    <source>
        <strain evidence="4">Kwan_BN1</strain>
    </source>
</reference>
<keyword evidence="1" id="KW-0963">Cytoplasm</keyword>
<dbReference type="GO" id="GO:1990904">
    <property type="term" value="C:ribonucleoprotein complex"/>
    <property type="evidence" value="ECO:0007669"/>
    <property type="project" value="TreeGrafter"/>
</dbReference>
<dbReference type="Gene3D" id="3.90.1430.10">
    <property type="entry name" value="Yeast translation eEF2 (G' domain)"/>
    <property type="match status" value="1"/>
</dbReference>
<dbReference type="AlphaFoldDB" id="A0A7J7K314"/>
<evidence type="ECO:0000256" key="1">
    <source>
        <dbReference type="ARBA" id="ARBA00022490"/>
    </source>
</evidence>
<evidence type="ECO:0000313" key="4">
    <source>
        <dbReference type="EMBL" id="KAF6033019.1"/>
    </source>
</evidence>
<evidence type="ECO:0000256" key="3">
    <source>
        <dbReference type="ARBA" id="ARBA00022917"/>
    </source>
</evidence>
<accession>A0A7J7K314</accession>
<organism evidence="4 5">
    <name type="scientific">Bugula neritina</name>
    <name type="common">Brown bryozoan</name>
    <name type="synonym">Sertularia neritina</name>
    <dbReference type="NCBI Taxonomy" id="10212"/>
    <lineage>
        <taxon>Eukaryota</taxon>
        <taxon>Metazoa</taxon>
        <taxon>Spiralia</taxon>
        <taxon>Lophotrochozoa</taxon>
        <taxon>Bryozoa</taxon>
        <taxon>Gymnolaemata</taxon>
        <taxon>Cheilostomatida</taxon>
        <taxon>Flustrina</taxon>
        <taxon>Buguloidea</taxon>
        <taxon>Bugulidae</taxon>
        <taxon>Bugula</taxon>
    </lineage>
</organism>
<evidence type="ECO:0000313" key="5">
    <source>
        <dbReference type="Proteomes" id="UP000593567"/>
    </source>
</evidence>